<feature type="non-terminal residue" evidence="1">
    <location>
        <position position="1"/>
    </location>
</feature>
<dbReference type="OrthoDB" id="2410759at2759"/>
<accession>A0A9N9JQM2</accession>
<feature type="non-terminal residue" evidence="1">
    <location>
        <position position="41"/>
    </location>
</feature>
<evidence type="ECO:0000313" key="1">
    <source>
        <dbReference type="EMBL" id="CAG8789631.1"/>
    </source>
</evidence>
<evidence type="ECO:0000313" key="2">
    <source>
        <dbReference type="Proteomes" id="UP000789396"/>
    </source>
</evidence>
<proteinExistence type="predicted"/>
<comment type="caution">
    <text evidence="1">The sequence shown here is derived from an EMBL/GenBank/DDBJ whole genome shotgun (WGS) entry which is preliminary data.</text>
</comment>
<dbReference type="EMBL" id="CAJVPZ010059925">
    <property type="protein sequence ID" value="CAG8789631.1"/>
    <property type="molecule type" value="Genomic_DNA"/>
</dbReference>
<name>A0A9N9JQM2_9GLOM</name>
<dbReference type="Proteomes" id="UP000789396">
    <property type="component" value="Unassembled WGS sequence"/>
</dbReference>
<organism evidence="1 2">
    <name type="scientific">Racocetra fulgida</name>
    <dbReference type="NCBI Taxonomy" id="60492"/>
    <lineage>
        <taxon>Eukaryota</taxon>
        <taxon>Fungi</taxon>
        <taxon>Fungi incertae sedis</taxon>
        <taxon>Mucoromycota</taxon>
        <taxon>Glomeromycotina</taxon>
        <taxon>Glomeromycetes</taxon>
        <taxon>Diversisporales</taxon>
        <taxon>Gigasporaceae</taxon>
        <taxon>Racocetra</taxon>
    </lineage>
</organism>
<sequence length="41" mass="4374">MPSIDSGDPIASGIIDISEEVDSVADELSVETKQVLEEIEL</sequence>
<protein>
    <submittedName>
        <fullName evidence="1">16275_t:CDS:1</fullName>
    </submittedName>
</protein>
<gene>
    <name evidence="1" type="ORF">RFULGI_LOCUS16609</name>
</gene>
<keyword evidence="2" id="KW-1185">Reference proteome</keyword>
<reference evidence="1" key="1">
    <citation type="submission" date="2021-06" db="EMBL/GenBank/DDBJ databases">
        <authorList>
            <person name="Kallberg Y."/>
            <person name="Tangrot J."/>
            <person name="Rosling A."/>
        </authorList>
    </citation>
    <scope>NUCLEOTIDE SEQUENCE</scope>
    <source>
        <strain evidence="1">IN212</strain>
    </source>
</reference>
<dbReference type="AlphaFoldDB" id="A0A9N9JQM2"/>